<feature type="domain" description="Fibronectin type-III" evidence="4">
    <location>
        <begin position="1680"/>
        <end position="1775"/>
    </location>
</feature>
<dbReference type="SMART" id="SM00408">
    <property type="entry name" value="IGc2"/>
    <property type="match status" value="11"/>
</dbReference>
<keyword evidence="6" id="KW-1185">Reference proteome</keyword>
<feature type="domain" description="Fibronectin type-III" evidence="4">
    <location>
        <begin position="2884"/>
        <end position="2979"/>
    </location>
</feature>
<feature type="region of interest" description="Disordered" evidence="2">
    <location>
        <begin position="2566"/>
        <end position="2596"/>
    </location>
</feature>
<dbReference type="PROSITE" id="PS50835">
    <property type="entry name" value="IG_LIKE"/>
    <property type="match status" value="12"/>
</dbReference>
<feature type="domain" description="Ig-like" evidence="3">
    <location>
        <begin position="403"/>
        <end position="489"/>
    </location>
</feature>
<feature type="domain" description="Ig-like" evidence="3">
    <location>
        <begin position="3634"/>
        <end position="3723"/>
    </location>
</feature>
<feature type="region of interest" description="Disordered" evidence="2">
    <location>
        <begin position="3907"/>
        <end position="3932"/>
    </location>
</feature>
<feature type="domain" description="Fibronectin type-III" evidence="4">
    <location>
        <begin position="3080"/>
        <end position="3173"/>
    </location>
</feature>
<evidence type="ECO:0000259" key="3">
    <source>
        <dbReference type="PROSITE" id="PS50835"/>
    </source>
</evidence>
<feature type="compositionally biased region" description="Basic and acidic residues" evidence="2">
    <location>
        <begin position="991"/>
        <end position="1004"/>
    </location>
</feature>
<feature type="domain" description="Fibronectin type-III" evidence="4">
    <location>
        <begin position="1002"/>
        <end position="1095"/>
    </location>
</feature>
<dbReference type="EMBL" id="CP092879">
    <property type="protein sequence ID" value="UYV79449.1"/>
    <property type="molecule type" value="Genomic_DNA"/>
</dbReference>
<feature type="domain" description="Fibronectin type-III" evidence="4">
    <location>
        <begin position="2488"/>
        <end position="2581"/>
    </location>
</feature>
<feature type="domain" description="Fibronectin type-III" evidence="4">
    <location>
        <begin position="3536"/>
        <end position="3630"/>
    </location>
</feature>
<dbReference type="SUPFAM" id="SSF49265">
    <property type="entry name" value="Fibronectin type III"/>
    <property type="match status" value="11"/>
</dbReference>
<dbReference type="InterPro" id="IPR007110">
    <property type="entry name" value="Ig-like_dom"/>
</dbReference>
<gene>
    <name evidence="5" type="ORF">LAZ67_17002659</name>
</gene>
<dbReference type="InterPro" id="IPR003961">
    <property type="entry name" value="FN3_dom"/>
</dbReference>
<dbReference type="InterPro" id="IPR013098">
    <property type="entry name" value="Ig_I-set"/>
</dbReference>
<feature type="domain" description="Ig-like" evidence="3">
    <location>
        <begin position="2686"/>
        <end position="2775"/>
    </location>
</feature>
<feature type="domain" description="Fibronectin type-III" evidence="4">
    <location>
        <begin position="1997"/>
        <end position="2092"/>
    </location>
</feature>
<feature type="domain" description="Ig-like" evidence="3">
    <location>
        <begin position="301"/>
        <end position="400"/>
    </location>
</feature>
<dbReference type="InterPro" id="IPR036179">
    <property type="entry name" value="Ig-like_dom_sf"/>
</dbReference>
<feature type="domain" description="Ig-like" evidence="3">
    <location>
        <begin position="2983"/>
        <end position="3072"/>
    </location>
</feature>
<feature type="domain" description="Fibronectin type-III" evidence="4">
    <location>
        <begin position="1297"/>
        <end position="1392"/>
    </location>
</feature>
<evidence type="ECO:0000313" key="6">
    <source>
        <dbReference type="Proteomes" id="UP001235939"/>
    </source>
</evidence>
<feature type="domain" description="Ig-like" evidence="3">
    <location>
        <begin position="2096"/>
        <end position="2185"/>
    </location>
</feature>
<feature type="domain" description="Fibronectin type-III" evidence="4">
    <location>
        <begin position="3419"/>
        <end position="3513"/>
    </location>
</feature>
<protein>
    <submittedName>
        <fullName evidence="5">Unc-22</fullName>
    </submittedName>
</protein>
<sequence>MHDHQSFAQYLLKTVEGNPVPDFRFYKGVQEIFEGGRYKVITDGETNTLCLCIRKSKDTDEGKYKIVAYNRMGEDSVTITLFVSDEGGMDFRATLKHRQYAKWGKGKGDPEWGALKGDEVGKGPGDLKKTDQFIKPLENIKVKEGKDKIARFEAVFSKNGVKAKWFKNKQELFLGTKYKMNSQGDLHVLEVKNPTVEDQARYTVQCLDTTCSALLEVEDPDPVYKFVRKLPSKMEQFTTKDAVLECTTNSHKAPVKWYKGDKKIASSDKFIIDQDALGRKTLCIQNCYLADAGEYSCRISPEEKTVTKLTIREQKFQFMKPLKSMKVIEKSTITLECEVDEWEARVEWFKEDKPIKTGDSRIEILSEARKRRLIIHSCKLADEGEYTCKTNGDTTTAEVIVEPANKMLKKLKDMKVLEREKAVLEVELMDKKAPLEWFRNGEPIKSSDRFSIKMFPDGRHQLIIENCEMNDTAEYKCMSKDLESSCRLTIMEVESQLHRLCAAEKVPTVKLDKRDFVGDCGKPVTIEIPYVVNGTRTTDVTAKLKRNGQPVPMKDCEIKILNDKVIIIMKRPSRELSGKYDFVIGNSQGEAVEPINFNFIDVPQPPQNLEVTDVFKDRCKVKWDPPADLGGVPLDHYLVELQDMGVRGGWVEVGKTKDSFFDVTKLTPRKEYKFRIRAVNKKGSSDPLMSQRAIVAKDPYDEPSKPGSVDIADWDKDHVDIKWTKPEKDGGSPITGYVIEYKDKFSRDWVKGAEVSADKTGGRVGDLKEGVQYEFRVRAINKAGPGDPSDATKPIIVKPKFVKPFIIGEGLKSIVVKKGATINYDINFGGEPPPDIKWDLQGTEIVASKRITIEKAAKSSQLTVRECTRVDHGKYTITLTNSSGSVKASGDVVVLDKPTPPKGPLILEEVRATWVKIRWNRPQDSGGQELKGYVIEKMDPDLGKWVTVDEVGPEREDYTITNLSPKKKYKFRVKAINKEGVSDPLESEEPVEAKNPYDEPGKPYRPEIVDWDNARVDLKWLPPDTDGGKPITEYIVEMKEKAATDWVEAARSTKNTVSVSNVKENNSYQFRVKAVNLAGPSVPSDPTGMHVIKHRHLKPYIDRTNLITVMIKVGRTHTFDVDIRGEPPPEVVWTFGEAGAKVTSDEHLKVENRDYHSDFTITKALRKHAGKYTISASNPSGKDSVSVDLSVLGRPARPEGPLQVTDVHKEGCKLKWNKPKDDGGTPIKSYEIEKLDKESGRWTRCGKTDKPDFEVTGLTPGKEYLFRVTAVNEEGESEHLETLQGVVAKNPYDEPGKPGTPHLVDWDNVSVELKWEPPASDGGAPITKYILEKKDKTSNVWEKAVEVPGNTLQTTVGDLKEKTEIQFRVVAVNKAGPGEGSDPTKLHIVKHRRLKMNRVHSQDIIDPTRSPVHHCKIGFIRLSDPFYSSQVPNLTSLLVKISTCMGNADRWLCGAPVKPYIDRTNLETIMVKKGKPIKLDVNIRGEPPPKVTWKLKDKVVENKDGIEIVNVDYNTKFNITDSQRRHTGMYTIIAENESGKDQAEVEIVVLAAPGRPQGPLKVVDVHAKGCKLEWERPADDGGKPITHYQVEKLDPVTGSWLPVGRTGDPSMTVSGLTPGKEYQFRVKAVNPEGESDALVTDRSIIAKNPYAYDQTKLVNILATSLDKYSKSVACVDEPGKPGTPTIDDWDENHVDLKWTAPKSDGGAPITGYIIEKKERYGSSWEPCLETGSPKCEAKVNDLVKGQQYQFRVKAVNKAGPGEASEPTGTHIAKPRYLAPKIVRDNLQPITIRVGQTAKFDVDIIGEPPPTVTWSFDNKVLENSENVKIENKEYETHIRLSNMTRKESGKYKIKAVNSSGSDEETVEILVLSKPGRPEAPLEISDVHASGCTLAWTKPKDDGGVPIQNYVIEKCEAGSGRWLPATKVPGDATTAKVTNLDPGKKYQFRVKAVNDEGESDALESDRPTLAKNPYGKLSFYREALRKLPQYVVCTEEPGAPGLPTIKDYDKDFVQLAWDPPLRDGGAPITGYIIEKKDKYSSDWVQAAEVHGSMPTGKVTGLNEGDKYEFRVRAVNKAGPGAPSESTKPHLAKPKFLKPRIDRTNLKNVIIKVGQTLDFDVDVIGEPPPTCTWKLGDKELQTGDIYKIDNVDYNTKFFILKASRKESGTYKITATNSSGTDEAEVEITVLGKPGRPNGPLEISDVHKEGCTLKWKKPDDDGGTPIECYEIEKMDTETGRWVPAGRSDEPTFKVGNLTPGKNYKFRVRAVNKEGDSEELEAEKVVTAKNPFDEPDKPGRPEPTDWDKDHVDLKWSAPANDGGAPITGYVIEKRKKGAYKWQKAKDVPGTQTTATVTDLEEREEYEFRVKAVNKAGQSEPSDPSRSLLVKPRFLAPYIDRTNLKNVIVKVGQPVKFDADVKGEPPPKIEWLFEGKPLQNSEKHKIENEEYHTLFILTKSIRKDTGKYTVTAKNDSGKDEVTLEITILGKPSPPKGPLQVSDVTANGCKLRWEPPEDDGGEPLQGYAIEKMDADTGRWVPVKTTKDPEAEITGLIPGKEYKFRVKALNPEGESDALETESSFVAKNPYDEPNKPGKPTAKDWDKNHVDLKWAPPVSDGGSPITSYVLEKKDKFSSKWQKAAEVIGDKCEARVTDLVEGMEYQFRVKAINKAGPSSPSDPSDPVTAKPRFVAPKIDRATLKDLTIRAGQSIKYDVRVSGEPPPKTTWTKEGGKGPLQTDGKVTVETEPYRTRLMLHSATRADCGVYRITAENNSGKDEAAVNLVVLDKPSSPEGPLTVSDVTAEGCKLAWNPPTDDGGVPVEHYAVEKMDTATGRWVPVGRVTKPEIQVSNLQPGQDYKFRVRAVNPEGESEALETEKAILAKNPFDPPGKPGPPEAKDWDKDWVDLKWEKPIKDGGSPITGYLIEKREKGSTAWMRAANVDGNVTTAKVQDLIPNETYEFRVKAINAAGPGEASDTSKGITAKPRKLPPRIDRKCLKPVTVRVGEAFGFDVKITGEPPPTVYWYIKDKTVEERHTLSIKNVPYNSKLICDEAQRKDSAVYRIVARNQHGQDEADVEVSVLSKPSKPQGPLQVSDVHKQGCKLKWDKPLDDGGEPIEGYLVEKQDADTGVWTPVGKTMVPEMDVSGLTPGKSYNFRVKAINKEGESDPLETMAPITAKDPYSPPGSPGTPELTDWGKDHADLKWTPPSRDGGAPVTHYILEKREKGTTKWEKGAEIPGEECKGTVPFLEEGKEYEFRVTAVNKAGPGEPSDASKSIVAKPRFLAPQIDRKNLRDLVIKAGQPIKFDVGVTGEPPPTVLWAVNDTLLKEDGKRTSIENVDYNSKLTVRRATRSDAGDYTITASNSSGKDAVTVNVLVVDAQIRMLNSFYLLIPPYSVMTMNHFVVGTQYPMAGYIKLLCRSADKPTPPRGPMEISDVHKEGCKLKWKRPDDDGGVPLQHYEVEKMENDSGTWVPVGKTKEPGMEVTGLTPGKDYKFRVRAVNKEGESDPLQCTKPITAKNPFVYVKSEACHDGLRCVGPDEPGKPGTPQVTDWDKDHVDLKWDPPSSDGGTPITGYIVEKKDKWGDWEKAVEVPASATTATVPDLMAGQPYEFRVRAVNKAGPGEPSDATAPVVTKPRKLAPKIDRTNLLKTRIKAGQPFHFDVAVTGEPAPTTTWTLKGKKLTSTDKFKVTDEPYNTKLQVKGATRAESGKYVITAVNDHGKDEAEVEVIVLDKPTAPNGPLKIDDVHAEGATLKWFPPTDDGGVPLDHYVVEKLDPNSNTWVPAGETIGPETQLKVKGLQPGKPYKFRVRAVNRQGESKPLEADKTIIAKNPYDPPSTPGKPDIEDYDKDFVKLKWKPPETDGGSPITGYVIEKKDKYNPDWVPVLEIPGDDTKATVPDLVEGNQYEFRVRALNKGGASEPSESTGPHVAKPKNSKNSDLYPFFKQEEDLFFQTLFFSKSN</sequence>
<feature type="region of interest" description="Disordered" evidence="2">
    <location>
        <begin position="983"/>
        <end position="1004"/>
    </location>
</feature>
<feature type="domain" description="Fibronectin type-III" evidence="4">
    <location>
        <begin position="1876"/>
        <end position="1971"/>
    </location>
</feature>
<dbReference type="InterPro" id="IPR013783">
    <property type="entry name" value="Ig-like_fold"/>
</dbReference>
<feature type="domain" description="Fibronectin type-III" evidence="4">
    <location>
        <begin position="900"/>
        <end position="996"/>
    </location>
</feature>
<feature type="domain" description="Ig-like" evidence="3">
    <location>
        <begin position="1459"/>
        <end position="1548"/>
    </location>
</feature>
<keyword evidence="1" id="KW-0677">Repeat</keyword>
<organism evidence="5 6">
    <name type="scientific">Cordylochernes scorpioides</name>
    <dbReference type="NCBI Taxonomy" id="51811"/>
    <lineage>
        <taxon>Eukaryota</taxon>
        <taxon>Metazoa</taxon>
        <taxon>Ecdysozoa</taxon>
        <taxon>Arthropoda</taxon>
        <taxon>Chelicerata</taxon>
        <taxon>Arachnida</taxon>
        <taxon>Pseudoscorpiones</taxon>
        <taxon>Cheliferoidea</taxon>
        <taxon>Chernetidae</taxon>
        <taxon>Cordylochernes</taxon>
    </lineage>
</organism>
<dbReference type="PANTHER" id="PTHR13817:SF151">
    <property type="entry name" value="TITIN"/>
    <property type="match status" value="1"/>
</dbReference>
<feature type="domain" description="Ig-like" evidence="3">
    <location>
        <begin position="3278"/>
        <end position="3366"/>
    </location>
</feature>
<feature type="region of interest" description="Disordered" evidence="2">
    <location>
        <begin position="2708"/>
        <end position="2733"/>
    </location>
</feature>
<dbReference type="PANTHER" id="PTHR13817">
    <property type="entry name" value="TITIN"/>
    <property type="match status" value="1"/>
</dbReference>
<evidence type="ECO:0000313" key="5">
    <source>
        <dbReference type="EMBL" id="UYV79449.1"/>
    </source>
</evidence>
<feature type="domain" description="Fibronectin type-III" evidence="4">
    <location>
        <begin position="1198"/>
        <end position="1291"/>
    </location>
</feature>
<dbReference type="Gene3D" id="2.60.40.10">
    <property type="entry name" value="Immunoglobulins"/>
    <property type="match status" value="37"/>
</dbReference>
<evidence type="ECO:0000256" key="2">
    <source>
        <dbReference type="SAM" id="MobiDB-lite"/>
    </source>
</evidence>
<accession>A0ABY6LF26</accession>
<evidence type="ECO:0000256" key="1">
    <source>
        <dbReference type="ARBA" id="ARBA00022737"/>
    </source>
</evidence>
<dbReference type="Proteomes" id="UP001235939">
    <property type="component" value="Chromosome 17"/>
</dbReference>
<dbReference type="InterPro" id="IPR003598">
    <property type="entry name" value="Ig_sub2"/>
</dbReference>
<dbReference type="SUPFAM" id="SSF48726">
    <property type="entry name" value="Immunoglobulin"/>
    <property type="match status" value="15"/>
</dbReference>
<feature type="domain" description="Fibronectin type-III" evidence="4">
    <location>
        <begin position="705"/>
        <end position="800"/>
    </location>
</feature>
<dbReference type="PRINTS" id="PR00014">
    <property type="entry name" value="FNTYPEIII"/>
</dbReference>
<feature type="domain" description="Fibronectin type-III" evidence="4">
    <location>
        <begin position="2587"/>
        <end position="2682"/>
    </location>
</feature>
<reference evidence="5 6" key="1">
    <citation type="submission" date="2022-01" db="EMBL/GenBank/DDBJ databases">
        <title>A chromosomal length assembly of Cordylochernes scorpioides.</title>
        <authorList>
            <person name="Zeh D."/>
            <person name="Zeh J."/>
        </authorList>
    </citation>
    <scope>NUCLEOTIDE SEQUENCE [LARGE SCALE GENOMIC DNA]</scope>
    <source>
        <strain evidence="5">IN4F17</strain>
        <tissue evidence="5">Whole Body</tissue>
    </source>
</reference>
<feature type="domain" description="Fibronectin type-III" evidence="4">
    <location>
        <begin position="605"/>
        <end position="699"/>
    </location>
</feature>
<dbReference type="InterPro" id="IPR050964">
    <property type="entry name" value="Striated_Muscle_Regulatory"/>
</dbReference>
<feature type="domain" description="Ig-like" evidence="3">
    <location>
        <begin position="1779"/>
        <end position="1866"/>
    </location>
</feature>
<dbReference type="Pfam" id="PF00041">
    <property type="entry name" value="fn3"/>
    <property type="match status" value="22"/>
</dbReference>
<evidence type="ECO:0000259" key="4">
    <source>
        <dbReference type="PROSITE" id="PS50853"/>
    </source>
</evidence>
<feature type="domain" description="Fibronectin type-III" evidence="4">
    <location>
        <begin position="2292"/>
        <end position="2387"/>
    </location>
</feature>
<feature type="domain" description="Ig-like" evidence="3">
    <location>
        <begin position="799"/>
        <end position="893"/>
    </location>
</feature>
<feature type="domain" description="Fibronectin type-III" evidence="4">
    <location>
        <begin position="3179"/>
        <end position="3274"/>
    </location>
</feature>
<dbReference type="SMART" id="SM00060">
    <property type="entry name" value="FN3"/>
    <property type="match status" value="22"/>
</dbReference>
<feature type="domain" description="Fibronectin type-III" evidence="4">
    <location>
        <begin position="3731"/>
        <end position="3826"/>
    </location>
</feature>
<dbReference type="InterPro" id="IPR036116">
    <property type="entry name" value="FN3_sf"/>
</dbReference>
<dbReference type="CDD" id="cd00063">
    <property type="entry name" value="FN3"/>
    <property type="match status" value="22"/>
</dbReference>
<proteinExistence type="predicted"/>
<feature type="domain" description="Fibronectin type-III" evidence="4">
    <location>
        <begin position="2785"/>
        <end position="2878"/>
    </location>
</feature>
<dbReference type="InterPro" id="IPR003599">
    <property type="entry name" value="Ig_sub"/>
</dbReference>
<dbReference type="Pfam" id="PF07679">
    <property type="entry name" value="I-set"/>
    <property type="match status" value="15"/>
</dbReference>
<feature type="domain" description="Fibronectin type-III" evidence="4">
    <location>
        <begin position="2193"/>
        <end position="2286"/>
    </location>
</feature>
<feature type="domain" description="Ig-like" evidence="3">
    <location>
        <begin position="222"/>
        <end position="300"/>
    </location>
</feature>
<feature type="domain" description="Fibronectin type-III" evidence="4">
    <location>
        <begin position="1556"/>
        <end position="1649"/>
    </location>
</feature>
<feature type="domain" description="Fibronectin type-III" evidence="4">
    <location>
        <begin position="3832"/>
        <end position="3927"/>
    </location>
</feature>
<feature type="region of interest" description="Disordered" evidence="2">
    <location>
        <begin position="2281"/>
        <end position="2302"/>
    </location>
</feature>
<dbReference type="PROSITE" id="PS50853">
    <property type="entry name" value="FN3"/>
    <property type="match status" value="22"/>
</dbReference>
<dbReference type="SMART" id="SM00409">
    <property type="entry name" value="IG"/>
    <property type="match status" value="14"/>
</dbReference>
<name>A0ABY6LF26_9ARAC</name>
<feature type="domain" description="Ig-like" evidence="3">
    <location>
        <begin position="2391"/>
        <end position="2480"/>
    </location>
</feature>
<feature type="compositionally biased region" description="Basic and acidic residues" evidence="2">
    <location>
        <begin position="2581"/>
        <end position="2596"/>
    </location>
</feature>